<name>A0A6L3JLQ4_9BACE</name>
<evidence type="ECO:0000313" key="2">
    <source>
        <dbReference type="EMBL" id="KAA5400110.1"/>
    </source>
</evidence>
<dbReference type="EMBL" id="VVYX01000413">
    <property type="protein sequence ID" value="KAA5400110.1"/>
    <property type="molecule type" value="Genomic_DNA"/>
</dbReference>
<organism evidence="2 3">
    <name type="scientific">Bacteroides cellulosilyticus</name>
    <dbReference type="NCBI Taxonomy" id="246787"/>
    <lineage>
        <taxon>Bacteria</taxon>
        <taxon>Pseudomonadati</taxon>
        <taxon>Bacteroidota</taxon>
        <taxon>Bacteroidia</taxon>
        <taxon>Bacteroidales</taxon>
        <taxon>Bacteroidaceae</taxon>
        <taxon>Bacteroides</taxon>
    </lineage>
</organism>
<comment type="caution">
    <text evidence="2">The sequence shown here is derived from an EMBL/GenBank/DDBJ whole genome shotgun (WGS) entry which is preliminary data.</text>
</comment>
<sequence>MRTKAVLFFLLLLPVYVVNGQDDKREYLKKVLDNLEQIKSATYKVEGEVWNPGDTIPSSIRKYMVKEFDNPADSTIGASFVNLGTDDGKEFQFGYNGEVRVLVNHAVKEIKIDNFTTRSLPVRPLSPPFFNYCKNIVRYALETEDSIATTLEDCGDYFHFKLVINENTQVEFFGKAYHMPPPPFYVEPTSIYELWIHKSNGLPYKKRRAMSHDISVETCCNVEINKETIDRFDVFDYVPQG</sequence>
<proteinExistence type="predicted"/>
<evidence type="ECO:0000313" key="3">
    <source>
        <dbReference type="Proteomes" id="UP000482653"/>
    </source>
</evidence>
<accession>A0A6L3JLQ4</accession>
<gene>
    <name evidence="2" type="ORF">F2Y87_31360</name>
</gene>
<feature type="chain" id="PRO_5026819050" evidence="1">
    <location>
        <begin position="21"/>
        <end position="241"/>
    </location>
</feature>
<feature type="non-terminal residue" evidence="2">
    <location>
        <position position="241"/>
    </location>
</feature>
<dbReference type="Proteomes" id="UP000482653">
    <property type="component" value="Unassembled WGS sequence"/>
</dbReference>
<reference evidence="2 3" key="1">
    <citation type="journal article" date="2019" name="Nat. Med.">
        <title>A library of human gut bacterial isolates paired with longitudinal multiomics data enables mechanistic microbiome research.</title>
        <authorList>
            <person name="Poyet M."/>
            <person name="Groussin M."/>
            <person name="Gibbons S.M."/>
            <person name="Avila-Pacheco J."/>
            <person name="Jiang X."/>
            <person name="Kearney S.M."/>
            <person name="Perrotta A.R."/>
            <person name="Berdy B."/>
            <person name="Zhao S."/>
            <person name="Lieberman T.D."/>
            <person name="Swanson P.K."/>
            <person name="Smith M."/>
            <person name="Roesemann S."/>
            <person name="Alexander J.E."/>
            <person name="Rich S.A."/>
            <person name="Livny J."/>
            <person name="Vlamakis H."/>
            <person name="Clish C."/>
            <person name="Bullock K."/>
            <person name="Deik A."/>
            <person name="Scott J."/>
            <person name="Pierce K.A."/>
            <person name="Xavier R.J."/>
            <person name="Alm E.J."/>
        </authorList>
    </citation>
    <scope>NUCLEOTIDE SEQUENCE [LARGE SCALE GENOMIC DNA]</scope>
    <source>
        <strain evidence="2 3">BIOML-A8</strain>
    </source>
</reference>
<evidence type="ECO:0000256" key="1">
    <source>
        <dbReference type="SAM" id="SignalP"/>
    </source>
</evidence>
<feature type="signal peptide" evidence="1">
    <location>
        <begin position="1"/>
        <end position="20"/>
    </location>
</feature>
<keyword evidence="1" id="KW-0732">Signal</keyword>
<protein>
    <submittedName>
        <fullName evidence="2">TlpA family protein disulfide reductase</fullName>
    </submittedName>
</protein>
<dbReference type="AlphaFoldDB" id="A0A6L3JLQ4"/>